<dbReference type="EMBL" id="WUUL01000008">
    <property type="protein sequence ID" value="MXQ54567.1"/>
    <property type="molecule type" value="Genomic_DNA"/>
</dbReference>
<dbReference type="Proteomes" id="UP000430692">
    <property type="component" value="Unassembled WGS sequence"/>
</dbReference>
<sequence>MSRLQALTDFRALLNPYGGRYAHGNGLPQVLEVVYLKLLRKGDPPTTEELQKAIGYLQGLSQSTQSKLIETQQGLTRLHQRLGMPCTRRERLELPRVISTDTRVKQVYSRDIALYRSLIRQLQQLQEQTSERELATV</sequence>
<protein>
    <submittedName>
        <fullName evidence="1">Uncharacterized protein</fullName>
    </submittedName>
</protein>
<dbReference type="RefSeq" id="WP_160801923.1">
    <property type="nucleotide sequence ID" value="NZ_WUUL01000008.1"/>
</dbReference>
<keyword evidence="2" id="KW-1185">Reference proteome</keyword>
<reference evidence="1 2" key="1">
    <citation type="submission" date="2019-12" db="EMBL/GenBank/DDBJ databases">
        <title>Whole-genome analyses of novel actinobacteria.</title>
        <authorList>
            <person name="Sahin N."/>
            <person name="Saygin H."/>
        </authorList>
    </citation>
    <scope>NUCLEOTIDE SEQUENCE [LARGE SCALE GENOMIC DNA]</scope>
    <source>
        <strain evidence="1 2">KC615</strain>
    </source>
</reference>
<name>A0A6I4VSL2_9BACL</name>
<proteinExistence type="predicted"/>
<dbReference type="AlphaFoldDB" id="A0A6I4VSL2"/>
<comment type="caution">
    <text evidence="1">The sequence shown here is derived from an EMBL/GenBank/DDBJ whole genome shotgun (WGS) entry which is preliminary data.</text>
</comment>
<accession>A0A6I4VSL2</accession>
<organism evidence="1 2">
    <name type="scientific">Shimazuella alba</name>
    <dbReference type="NCBI Taxonomy" id="2690964"/>
    <lineage>
        <taxon>Bacteria</taxon>
        <taxon>Bacillati</taxon>
        <taxon>Bacillota</taxon>
        <taxon>Bacilli</taxon>
        <taxon>Bacillales</taxon>
        <taxon>Thermoactinomycetaceae</taxon>
        <taxon>Shimazuella</taxon>
    </lineage>
</organism>
<gene>
    <name evidence="1" type="ORF">GSM42_12760</name>
</gene>
<evidence type="ECO:0000313" key="2">
    <source>
        <dbReference type="Proteomes" id="UP000430692"/>
    </source>
</evidence>
<evidence type="ECO:0000313" key="1">
    <source>
        <dbReference type="EMBL" id="MXQ54567.1"/>
    </source>
</evidence>